<dbReference type="AlphaFoldDB" id="A0A6M3LIV5"/>
<dbReference type="EMBL" id="MT143222">
    <property type="protein sequence ID" value="QJA94319.1"/>
    <property type="molecule type" value="Genomic_DNA"/>
</dbReference>
<protein>
    <submittedName>
        <fullName evidence="2">Uncharacterized protein</fullName>
    </submittedName>
</protein>
<dbReference type="EMBL" id="MT142217">
    <property type="protein sequence ID" value="QJA76310.1"/>
    <property type="molecule type" value="Genomic_DNA"/>
</dbReference>
<organism evidence="2">
    <name type="scientific">viral metagenome</name>
    <dbReference type="NCBI Taxonomy" id="1070528"/>
    <lineage>
        <taxon>unclassified sequences</taxon>
        <taxon>metagenomes</taxon>
        <taxon>organismal metagenomes</taxon>
    </lineage>
</organism>
<sequence length="66" mass="7635">MRLKNPIKVMLRGKMKMYFTDIAPKGTPVVVDRIGGSPASKNYIMVRVVILWKRPDWIDAGWVKFD</sequence>
<accession>A0A6M3LIV5</accession>
<gene>
    <name evidence="1" type="ORF">MM415A01533_0009</name>
    <name evidence="2" type="ORF">MM415B03898_0002</name>
</gene>
<evidence type="ECO:0000313" key="2">
    <source>
        <dbReference type="EMBL" id="QJA94319.1"/>
    </source>
</evidence>
<reference evidence="2" key="1">
    <citation type="submission" date="2020-03" db="EMBL/GenBank/DDBJ databases">
        <title>The deep terrestrial virosphere.</title>
        <authorList>
            <person name="Holmfeldt K."/>
            <person name="Nilsson E."/>
            <person name="Simone D."/>
            <person name="Lopez-Fernandez M."/>
            <person name="Wu X."/>
            <person name="de Brujin I."/>
            <person name="Lundin D."/>
            <person name="Andersson A."/>
            <person name="Bertilsson S."/>
            <person name="Dopson M."/>
        </authorList>
    </citation>
    <scope>NUCLEOTIDE SEQUENCE</scope>
    <source>
        <strain evidence="1">MM415A01533</strain>
        <strain evidence="2">MM415B03898</strain>
    </source>
</reference>
<evidence type="ECO:0000313" key="1">
    <source>
        <dbReference type="EMBL" id="QJA76310.1"/>
    </source>
</evidence>
<proteinExistence type="predicted"/>
<name>A0A6M3LIV5_9ZZZZ</name>